<feature type="region of interest" description="Disordered" evidence="1">
    <location>
        <begin position="138"/>
        <end position="223"/>
    </location>
</feature>
<comment type="caution">
    <text evidence="2">The sequence shown here is derived from an EMBL/GenBank/DDBJ whole genome shotgun (WGS) entry which is preliminary data.</text>
</comment>
<name>A0A395N855_TRIAR</name>
<feature type="region of interest" description="Disordered" evidence="1">
    <location>
        <begin position="64"/>
        <end position="101"/>
    </location>
</feature>
<accession>A0A395N855</accession>
<evidence type="ECO:0000313" key="3">
    <source>
        <dbReference type="Proteomes" id="UP000266272"/>
    </source>
</evidence>
<gene>
    <name evidence="2" type="ORF">TARUN_9943</name>
</gene>
<dbReference type="AlphaFoldDB" id="A0A395N855"/>
<protein>
    <submittedName>
        <fullName evidence="2">Uncharacterized protein</fullName>
    </submittedName>
</protein>
<proteinExistence type="predicted"/>
<feature type="non-terminal residue" evidence="2">
    <location>
        <position position="223"/>
    </location>
</feature>
<dbReference type="EMBL" id="PXOA01000890">
    <property type="protein sequence ID" value="RFU72316.1"/>
    <property type="molecule type" value="Genomic_DNA"/>
</dbReference>
<organism evidence="2 3">
    <name type="scientific">Trichoderma arundinaceum</name>
    <dbReference type="NCBI Taxonomy" id="490622"/>
    <lineage>
        <taxon>Eukaryota</taxon>
        <taxon>Fungi</taxon>
        <taxon>Dikarya</taxon>
        <taxon>Ascomycota</taxon>
        <taxon>Pezizomycotina</taxon>
        <taxon>Sordariomycetes</taxon>
        <taxon>Hypocreomycetidae</taxon>
        <taxon>Hypocreales</taxon>
        <taxon>Hypocreaceae</taxon>
        <taxon>Trichoderma</taxon>
    </lineage>
</organism>
<dbReference type="Proteomes" id="UP000266272">
    <property type="component" value="Unassembled WGS sequence"/>
</dbReference>
<feature type="compositionally biased region" description="Polar residues" evidence="1">
    <location>
        <begin position="139"/>
        <end position="152"/>
    </location>
</feature>
<feature type="compositionally biased region" description="Low complexity" evidence="1">
    <location>
        <begin position="169"/>
        <end position="181"/>
    </location>
</feature>
<evidence type="ECO:0000256" key="1">
    <source>
        <dbReference type="SAM" id="MobiDB-lite"/>
    </source>
</evidence>
<reference evidence="2 3" key="1">
    <citation type="journal article" date="2018" name="PLoS Pathog.">
        <title>Evolution of structural diversity of trichothecenes, a family of toxins produced by plant pathogenic and entomopathogenic fungi.</title>
        <authorList>
            <person name="Proctor R.H."/>
            <person name="McCormick S.P."/>
            <person name="Kim H.S."/>
            <person name="Cardoza R.E."/>
            <person name="Stanley A.M."/>
            <person name="Lindo L."/>
            <person name="Kelly A."/>
            <person name="Brown D.W."/>
            <person name="Lee T."/>
            <person name="Vaughan M.M."/>
            <person name="Alexander N.J."/>
            <person name="Busman M."/>
            <person name="Gutierrez S."/>
        </authorList>
    </citation>
    <scope>NUCLEOTIDE SEQUENCE [LARGE SCALE GENOMIC DNA]</scope>
    <source>
        <strain evidence="2 3">IBT 40837</strain>
    </source>
</reference>
<evidence type="ECO:0000313" key="2">
    <source>
        <dbReference type="EMBL" id="RFU72316.1"/>
    </source>
</evidence>
<keyword evidence="3" id="KW-1185">Reference proteome</keyword>
<sequence>MPPHRYFAHQVNQGTGGIAGASSNLQLTWGIPVSRQAFAAQLHGKRAYYVLGGCARLHGARYRAHSSASQPDLARPCDSPRASRADQEPAQSNHGTLKPFSFTIPTSTVFAGRPITSSSILSSAQPSWTLDTAQCIAAQRSQGDSPSGSARTSQPSPSPPSPSPEASHEAQAAQRGASTAAKDSDAAAVRTGARRQTHRGAAQARLEPDRHKQPVAGAILPPR</sequence>